<evidence type="ECO:0000313" key="3">
    <source>
        <dbReference type="EMBL" id="CAD5226828.1"/>
    </source>
</evidence>
<dbReference type="WBParaSite" id="BXY_0756700.1">
    <property type="protein sequence ID" value="BXY_0756700.1"/>
    <property type="gene ID" value="BXY_0756700"/>
</dbReference>
<name>A0A1I7S3I6_BURXY</name>
<dbReference type="Proteomes" id="UP000659654">
    <property type="component" value="Unassembled WGS sequence"/>
</dbReference>
<accession>A0A1I7S3I6</accession>
<evidence type="ECO:0000313" key="5">
    <source>
        <dbReference type="Proteomes" id="UP000095284"/>
    </source>
</evidence>
<feature type="compositionally biased region" description="Low complexity" evidence="1">
    <location>
        <begin position="389"/>
        <end position="402"/>
    </location>
</feature>
<reference evidence="7" key="1">
    <citation type="submission" date="2016-11" db="UniProtKB">
        <authorList>
            <consortium name="WormBaseParasite"/>
        </authorList>
    </citation>
    <scope>IDENTIFICATION</scope>
</reference>
<proteinExistence type="predicted"/>
<feature type="compositionally biased region" description="Pro residues" evidence="1">
    <location>
        <begin position="437"/>
        <end position="458"/>
    </location>
</feature>
<dbReference type="EMBL" id="CAJFDI010000004">
    <property type="protein sequence ID" value="CAD5226828.1"/>
    <property type="molecule type" value="Genomic_DNA"/>
</dbReference>
<evidence type="ECO:0000256" key="1">
    <source>
        <dbReference type="SAM" id="MobiDB-lite"/>
    </source>
</evidence>
<feature type="region of interest" description="Disordered" evidence="1">
    <location>
        <begin position="188"/>
        <end position="249"/>
    </location>
</feature>
<dbReference type="Proteomes" id="UP000582659">
    <property type="component" value="Unassembled WGS sequence"/>
</dbReference>
<sequence>MDDHASTLRWMCVFLSMSGILCQGYGTGSSGGSNPFKTRADFEAEMGGPGMSPVLPPGEDQYFPPPDIPKPDEKLDGSSKSTEEEEEEKPKKRPDCPVVGFSGESQLNTPDVKFKIRNLGSDAKIPGFGNLAYPGRVLEKSPKWEPGDEVISFKEDQFVEGGFHTSYAYNPDCEPVEGSNVVSAHAKNTDIEPEPYEPAVEAVTEASTSPAETAAPYAETPAPFKPAETPAPYVPPAETPAPYVPEPETELPYVPEQKTAAPYIHPETESPYGPPEETPASYIPPEETPPPYVPPQTEAPYIPPARTPAPYVPAETSAPYVPPETLAPPPETPIPPATTAAPYVPLQTQAPYVPPETPSPSQRTPSPYAPVSSGGSYGIENEVDIPDETTLAPAPTSTSAPANNGKTDTGDNYGQSVKPSDLIDENEDGVEYVDELTPPPPPPPPAPRSQPIPVPRALPSPSSSSSSYVAPPSPIQVPAAYRPSLPSYVQPHPPVSFPQPIGGQPFGSFQQPFSPVSYPQPPLQPAGCCGGSWFSSQGSFTGATVLSARMPINTIMLPWMRPYTTASLFIALFQPMPTSLPPSMHPSTHK</sequence>
<dbReference type="OrthoDB" id="7489220at2759"/>
<evidence type="ECO:0000313" key="4">
    <source>
        <dbReference type="EMBL" id="CAG9116334.1"/>
    </source>
</evidence>
<protein>
    <submittedName>
        <fullName evidence="3">(pine wood nematode) hypothetical protein</fullName>
    </submittedName>
</protein>
<dbReference type="Proteomes" id="UP000095284">
    <property type="component" value="Unplaced"/>
</dbReference>
<gene>
    <name evidence="3" type="ORF">BXYJ_LOCUS9373</name>
</gene>
<feature type="compositionally biased region" description="Low complexity" evidence="1">
    <location>
        <begin position="459"/>
        <end position="470"/>
    </location>
</feature>
<reference evidence="4" key="2">
    <citation type="submission" date="2020-08" db="EMBL/GenBank/DDBJ databases">
        <authorList>
            <person name="Kikuchi T."/>
        </authorList>
    </citation>
    <scope>NUCLEOTIDE SEQUENCE</scope>
    <source>
        <strain evidence="3">Ka4C1</strain>
    </source>
</reference>
<feature type="compositionally biased region" description="Acidic residues" evidence="1">
    <location>
        <begin position="422"/>
        <end position="434"/>
    </location>
</feature>
<dbReference type="PRINTS" id="PR01217">
    <property type="entry name" value="PRICHEXTENSN"/>
</dbReference>
<evidence type="ECO:0000256" key="2">
    <source>
        <dbReference type="SAM" id="SignalP"/>
    </source>
</evidence>
<evidence type="ECO:0000313" key="7">
    <source>
        <dbReference type="WBParaSite" id="BXY_0756700.1"/>
    </source>
</evidence>
<feature type="compositionally biased region" description="Low complexity" evidence="1">
    <location>
        <begin position="197"/>
        <end position="222"/>
    </location>
</feature>
<keyword evidence="2" id="KW-0732">Signal</keyword>
<feature type="compositionally biased region" description="Pro residues" evidence="1">
    <location>
        <begin position="320"/>
        <end position="336"/>
    </location>
</feature>
<feature type="compositionally biased region" description="Polar residues" evidence="1">
    <location>
        <begin position="404"/>
        <end position="418"/>
    </location>
</feature>
<dbReference type="AlphaFoldDB" id="A0A1I7S3I6"/>
<feature type="compositionally biased region" description="Low complexity" evidence="1">
    <location>
        <begin position="337"/>
        <end position="346"/>
    </location>
</feature>
<dbReference type="eggNOG" id="ENOG502SFUY">
    <property type="taxonomic scope" value="Eukaryota"/>
</dbReference>
<feature type="region of interest" description="Disordered" evidence="1">
    <location>
        <begin position="28"/>
        <end position="106"/>
    </location>
</feature>
<keyword evidence="6" id="KW-1185">Reference proteome</keyword>
<feature type="compositionally biased region" description="Pro residues" evidence="1">
    <location>
        <begin position="301"/>
        <end position="311"/>
    </location>
</feature>
<feature type="chain" id="PRO_5036308709" evidence="2">
    <location>
        <begin position="27"/>
        <end position="590"/>
    </location>
</feature>
<feature type="signal peptide" evidence="2">
    <location>
        <begin position="1"/>
        <end position="26"/>
    </location>
</feature>
<feature type="compositionally biased region" description="Pro residues" evidence="1">
    <location>
        <begin position="232"/>
        <end position="245"/>
    </location>
</feature>
<evidence type="ECO:0000313" key="6">
    <source>
        <dbReference type="Proteomes" id="UP000659654"/>
    </source>
</evidence>
<dbReference type="EMBL" id="CAJFCV020000004">
    <property type="protein sequence ID" value="CAG9116334.1"/>
    <property type="molecule type" value="Genomic_DNA"/>
</dbReference>
<feature type="region of interest" description="Disordered" evidence="1">
    <location>
        <begin position="264"/>
        <end position="471"/>
    </location>
</feature>
<organism evidence="5 7">
    <name type="scientific">Bursaphelenchus xylophilus</name>
    <name type="common">Pinewood nematode worm</name>
    <name type="synonym">Aphelenchoides xylophilus</name>
    <dbReference type="NCBI Taxonomy" id="6326"/>
    <lineage>
        <taxon>Eukaryota</taxon>
        <taxon>Metazoa</taxon>
        <taxon>Ecdysozoa</taxon>
        <taxon>Nematoda</taxon>
        <taxon>Chromadorea</taxon>
        <taxon>Rhabditida</taxon>
        <taxon>Tylenchina</taxon>
        <taxon>Tylenchomorpha</taxon>
        <taxon>Aphelenchoidea</taxon>
        <taxon>Aphelenchoididae</taxon>
        <taxon>Bursaphelenchus</taxon>
    </lineage>
</organism>